<evidence type="ECO:0008006" key="9">
    <source>
        <dbReference type="Google" id="ProtNLM"/>
    </source>
</evidence>
<evidence type="ECO:0000259" key="5">
    <source>
        <dbReference type="SMART" id="SM00849"/>
    </source>
</evidence>
<name>A0ABP0UZP6_9BRYO</name>
<dbReference type="CDD" id="cd16291">
    <property type="entry name" value="INTS11-like_MBL-fold"/>
    <property type="match status" value="1"/>
</dbReference>
<dbReference type="Pfam" id="PF16661">
    <property type="entry name" value="Lactamase_B_6"/>
    <property type="match status" value="1"/>
</dbReference>
<dbReference type="Pfam" id="PF07521">
    <property type="entry name" value="RMMBL"/>
    <property type="match status" value="1"/>
</dbReference>
<organism evidence="7 8">
    <name type="scientific">Sphagnum troendelagicum</name>
    <dbReference type="NCBI Taxonomy" id="128251"/>
    <lineage>
        <taxon>Eukaryota</taxon>
        <taxon>Viridiplantae</taxon>
        <taxon>Streptophyta</taxon>
        <taxon>Embryophyta</taxon>
        <taxon>Bryophyta</taxon>
        <taxon>Sphagnophytina</taxon>
        <taxon>Sphagnopsida</taxon>
        <taxon>Sphagnales</taxon>
        <taxon>Sphagnaceae</taxon>
        <taxon>Sphagnum</taxon>
    </lineage>
</organism>
<evidence type="ECO:0000256" key="2">
    <source>
        <dbReference type="ARBA" id="ARBA00007093"/>
    </source>
</evidence>
<dbReference type="InterPro" id="IPR036866">
    <property type="entry name" value="RibonucZ/Hydroxyglut_hydro"/>
</dbReference>
<evidence type="ECO:0000259" key="6">
    <source>
        <dbReference type="SMART" id="SM01027"/>
    </source>
</evidence>
<dbReference type="PANTHER" id="PTHR11203:SF37">
    <property type="entry name" value="INTEGRATOR COMPLEX SUBUNIT 11"/>
    <property type="match status" value="1"/>
</dbReference>
<dbReference type="InterPro" id="IPR041897">
    <property type="entry name" value="INTS11-like_MBL-fold"/>
</dbReference>
<dbReference type="InterPro" id="IPR050698">
    <property type="entry name" value="MBL"/>
</dbReference>
<proteinExistence type="inferred from homology"/>
<dbReference type="Gene3D" id="3.40.50.10890">
    <property type="match status" value="1"/>
</dbReference>
<dbReference type="Gene3D" id="3.60.15.10">
    <property type="entry name" value="Ribonuclease Z/Hydroxyacylglutathione hydrolase-like"/>
    <property type="match status" value="1"/>
</dbReference>
<sequence>MMIKCVPLGAGQDVGKSCVIVTVGGKNVMFDCGMHMGFQDERRYPDFPFISKTGNYTQAIDCVIVTHFHLDHIGALPYFTEICGYEGPIYMTYPTKALAPLMLEDYRKVMVDRKGEQEQFSVLQIQQCMKRVTAIDLRQTIKVDADLEIRAYYAGHVLGAAMFYVKAGDDTVVYTGDYNMTPDRHLGAAQIDRLEPDLLITESTYATTVRDSKRARERDFLKAVHTCVAAGGKVLIPVFALGRAQELCILLDEYWERTNLKVPIYFSAGLTMQANVYYKLLISWTNQKVKDTYVTRNTFDFKHVTPFERSQIDAPGPCVLFATPGMLSGGLSLEVFKHWAPSDANMIILPGFCVAGTVGSKLMSGKPTKIDIDKRTQLDVRCQVQHLSFSAHTDAKGILDLVKHVAPRNVVLVHGEKLKMVLLKNKIATDLGIPCYDPANLETVEVESRCLVRMGISKQLLKAPVNQSIIQQATAVLPSAAEMAKEMNPVALPDAQRQLQTVQQGQQLPHVRAGVPVEGVLIMEDSSRIKLIHPSEVESVLGVASHGMSFSCMCPMYLAYLELLSVRTEEATAALEPMTSSAILHLIYLHLVESFGEGVLEEKEESIQGKSIHIRVSPETSSHDLAVAKGYHLQGTDIDGGGIPALVLACDWHLEDDALANKAISILQMLKLKLS</sequence>
<dbReference type="Proteomes" id="UP001497512">
    <property type="component" value="Chromosome 8"/>
</dbReference>
<dbReference type="SMART" id="SM00849">
    <property type="entry name" value="Lactamase_B"/>
    <property type="match status" value="1"/>
</dbReference>
<accession>A0ABP0UZP6</accession>
<evidence type="ECO:0000256" key="3">
    <source>
        <dbReference type="ARBA" id="ARBA00022801"/>
    </source>
</evidence>
<reference evidence="7" key="1">
    <citation type="submission" date="2024-02" db="EMBL/GenBank/DDBJ databases">
        <authorList>
            <consortium name="ELIXIR-Norway"/>
            <consortium name="Elixir Norway"/>
        </authorList>
    </citation>
    <scope>NUCLEOTIDE SEQUENCE</scope>
</reference>
<evidence type="ECO:0000256" key="1">
    <source>
        <dbReference type="ARBA" id="ARBA00004123"/>
    </source>
</evidence>
<evidence type="ECO:0000313" key="7">
    <source>
        <dbReference type="EMBL" id="CAK9233916.1"/>
    </source>
</evidence>
<evidence type="ECO:0000256" key="4">
    <source>
        <dbReference type="ARBA" id="ARBA00023242"/>
    </source>
</evidence>
<dbReference type="InterPro" id="IPR001279">
    <property type="entry name" value="Metallo-B-lactamas"/>
</dbReference>
<keyword evidence="8" id="KW-1185">Reference proteome</keyword>
<protein>
    <recommendedName>
        <fullName evidence="9">Integrator complex subunit 11</fullName>
    </recommendedName>
</protein>
<dbReference type="EMBL" id="OZ019900">
    <property type="protein sequence ID" value="CAK9233916.1"/>
    <property type="molecule type" value="Genomic_DNA"/>
</dbReference>
<keyword evidence="4" id="KW-0539">Nucleus</keyword>
<dbReference type="Pfam" id="PF10996">
    <property type="entry name" value="Beta-Casp"/>
    <property type="match status" value="1"/>
</dbReference>
<dbReference type="SUPFAM" id="SSF56281">
    <property type="entry name" value="Metallo-hydrolase/oxidoreductase"/>
    <property type="match status" value="1"/>
</dbReference>
<comment type="subcellular location">
    <subcellularLocation>
        <location evidence="1">Nucleus</location>
    </subcellularLocation>
</comment>
<evidence type="ECO:0000313" key="8">
    <source>
        <dbReference type="Proteomes" id="UP001497512"/>
    </source>
</evidence>
<dbReference type="InterPro" id="IPR011108">
    <property type="entry name" value="RMMBL"/>
</dbReference>
<dbReference type="InterPro" id="IPR022712">
    <property type="entry name" value="Beta_Casp"/>
</dbReference>
<comment type="similarity">
    <text evidence="2">Belongs to the metallo-beta-lactamase superfamily. RNA-metabolizing metallo-beta-lactamase-like family. INTS11 subfamily.</text>
</comment>
<feature type="domain" description="Beta-Casp" evidence="6">
    <location>
        <begin position="244"/>
        <end position="362"/>
    </location>
</feature>
<feature type="domain" description="Metallo-beta-lactamase" evidence="5">
    <location>
        <begin position="15"/>
        <end position="232"/>
    </location>
</feature>
<keyword evidence="3" id="KW-0378">Hydrolase</keyword>
<gene>
    <name evidence="7" type="ORF">CSSPTR1EN2_LOCUS21829</name>
</gene>
<dbReference type="PANTHER" id="PTHR11203">
    <property type="entry name" value="CLEAVAGE AND POLYADENYLATION SPECIFICITY FACTOR FAMILY MEMBER"/>
    <property type="match status" value="1"/>
</dbReference>
<dbReference type="SMART" id="SM01027">
    <property type="entry name" value="Beta-Casp"/>
    <property type="match status" value="1"/>
</dbReference>